<evidence type="ECO:0000313" key="5">
    <source>
        <dbReference type="EMBL" id="SMD14583.1"/>
    </source>
</evidence>
<dbReference type="Proteomes" id="UP000192674">
    <property type="component" value="Unassembled WGS sequence"/>
</dbReference>
<feature type="domain" description="JmjC" evidence="4">
    <location>
        <begin position="97"/>
        <end position="245"/>
    </location>
</feature>
<evidence type="ECO:0000313" key="6">
    <source>
        <dbReference type="Proteomes" id="UP000192674"/>
    </source>
</evidence>
<sequence>MEHRLIHGIEKALGWSGPSQLGAAFALGHIDDMEVCTRLLTPTRLLDLVMRRSLAPHRLRILADGGDVHPQQYLPISTARRGWGVPMADMRRVGGFLRSGCTLILDEVNTYDPTMEVACRALQWWADELVQVNCYLTTGTSGGFNLHWDDHDVLVVQLAGEKAWEVRGLSRVAPMYRDAEPNLEPSEETVWTGIMRPGDVMHIPRGYWHRATREDRGDGFSLHATFGIPKRTGVDWLTWVADQGRERELLRHDLLRTGTDAQRNDQRLDLLDEAIRLVTSQPIAEFLTRRNIQRPAARHIQTHSLFGPLTDVVCVTEFAPLIERGDESVVVAAGGRRITFAAAALPALDIFLGGSPVSVADAVAAVGDSAAVVARALVDEDICAELTPELASGYADMVTAQVR</sequence>
<keyword evidence="2" id="KW-0479">Metal-binding</keyword>
<evidence type="ECO:0000259" key="4">
    <source>
        <dbReference type="PROSITE" id="PS51184"/>
    </source>
</evidence>
<reference evidence="5 6" key="1">
    <citation type="submission" date="2017-04" db="EMBL/GenBank/DDBJ databases">
        <authorList>
            <person name="Afonso C.L."/>
            <person name="Miller P.J."/>
            <person name="Scott M.A."/>
            <person name="Spackman E."/>
            <person name="Goraichik I."/>
            <person name="Dimitrov K.M."/>
            <person name="Suarez D.L."/>
            <person name="Swayne D.E."/>
        </authorList>
    </citation>
    <scope>NUCLEOTIDE SEQUENCE [LARGE SCALE GENOMIC DNA]</scope>
    <source>
        <strain evidence="5 6">DSM 43828</strain>
    </source>
</reference>
<proteinExistence type="predicted"/>
<gene>
    <name evidence="5" type="ORF">SAMN05661093_05073</name>
</gene>
<evidence type="ECO:0000256" key="3">
    <source>
        <dbReference type="ARBA" id="ARBA00023004"/>
    </source>
</evidence>
<dbReference type="AlphaFoldDB" id="A0A1W2EY00"/>
<dbReference type="PANTHER" id="PTHR13096">
    <property type="entry name" value="MINA53 MYC INDUCED NUCLEAR ANTIGEN"/>
    <property type="match status" value="1"/>
</dbReference>
<dbReference type="SUPFAM" id="SSF51197">
    <property type="entry name" value="Clavaminate synthase-like"/>
    <property type="match status" value="1"/>
</dbReference>
<protein>
    <submittedName>
        <fullName evidence="5">Cupin superfamily protein</fullName>
    </submittedName>
</protein>
<dbReference type="InterPro" id="IPR039994">
    <property type="entry name" value="NO66-like"/>
</dbReference>
<dbReference type="OrthoDB" id="9764016at2"/>
<dbReference type="EMBL" id="FWXV01000004">
    <property type="protein sequence ID" value="SMD14583.1"/>
    <property type="molecule type" value="Genomic_DNA"/>
</dbReference>
<dbReference type="Gene3D" id="2.60.120.650">
    <property type="entry name" value="Cupin"/>
    <property type="match status" value="1"/>
</dbReference>
<dbReference type="RefSeq" id="WP_084429515.1">
    <property type="nucleotide sequence ID" value="NZ_FWXV01000004.1"/>
</dbReference>
<name>A0A1W2EY00_KIBAR</name>
<evidence type="ECO:0000256" key="1">
    <source>
        <dbReference type="ARBA" id="ARBA00001954"/>
    </source>
</evidence>
<comment type="cofactor">
    <cofactor evidence="1">
        <name>Fe(2+)</name>
        <dbReference type="ChEBI" id="CHEBI:29033"/>
    </cofactor>
</comment>
<keyword evidence="3" id="KW-0408">Iron</keyword>
<dbReference type="GO" id="GO:0046872">
    <property type="term" value="F:metal ion binding"/>
    <property type="evidence" value="ECO:0007669"/>
    <property type="project" value="UniProtKB-KW"/>
</dbReference>
<keyword evidence="6" id="KW-1185">Reference proteome</keyword>
<dbReference type="Pfam" id="PF08007">
    <property type="entry name" value="JmjC_2"/>
    <property type="match status" value="1"/>
</dbReference>
<organism evidence="5 6">
    <name type="scientific">Kibdelosporangium aridum</name>
    <dbReference type="NCBI Taxonomy" id="2030"/>
    <lineage>
        <taxon>Bacteria</taxon>
        <taxon>Bacillati</taxon>
        <taxon>Actinomycetota</taxon>
        <taxon>Actinomycetes</taxon>
        <taxon>Pseudonocardiales</taxon>
        <taxon>Pseudonocardiaceae</taxon>
        <taxon>Kibdelosporangium</taxon>
    </lineage>
</organism>
<accession>A0A1W2EY00</accession>
<dbReference type="InterPro" id="IPR003347">
    <property type="entry name" value="JmjC_dom"/>
</dbReference>
<evidence type="ECO:0000256" key="2">
    <source>
        <dbReference type="ARBA" id="ARBA00022723"/>
    </source>
</evidence>
<dbReference type="PANTHER" id="PTHR13096:SF8">
    <property type="entry name" value="RIBOSOMAL OXYGENASE 1"/>
    <property type="match status" value="1"/>
</dbReference>
<dbReference type="PROSITE" id="PS51184">
    <property type="entry name" value="JMJC"/>
    <property type="match status" value="1"/>
</dbReference>